<dbReference type="EMBL" id="CP001769">
    <property type="protein sequence ID" value="ADB39744.1"/>
    <property type="molecule type" value="Genomic_DNA"/>
</dbReference>
<reference evidence="4" key="1">
    <citation type="submission" date="2009-09" db="EMBL/GenBank/DDBJ databases">
        <title>The complete chromosome of Spirosoma linguale DSM 74.</title>
        <authorList>
            <consortium name="US DOE Joint Genome Institute (JGI-PGF)"/>
            <person name="Lucas S."/>
            <person name="Copeland A."/>
            <person name="Lapidus A."/>
            <person name="Glavina del Rio T."/>
            <person name="Dalin E."/>
            <person name="Tice H."/>
            <person name="Bruce D."/>
            <person name="Goodwin L."/>
            <person name="Pitluck S."/>
            <person name="Kyrpides N."/>
            <person name="Mavromatis K."/>
            <person name="Mikhailova N."/>
            <person name="Ovchinnikova G."/>
            <person name="Saunders E."/>
            <person name="Brettin T."/>
            <person name="Detter J.C."/>
            <person name="Han C."/>
            <person name="Larimer F."/>
            <person name="Land M."/>
            <person name="Hauser L."/>
            <person name="Markowitz V."/>
            <person name="Cheng J.-F."/>
            <person name="Hugenholtz P."/>
            <person name="Woyke T."/>
            <person name="Wu D."/>
            <person name="Tindal B."/>
            <person name="Schutze A."/>
            <person name="Schneider S."/>
            <person name="Goker M."/>
            <person name="Klenk H.-P."/>
            <person name="Eisen J.A."/>
        </authorList>
    </citation>
    <scope>NUCLEOTIDE SEQUENCE [LARGE SCALE GENOMIC DNA]</scope>
    <source>
        <strain evidence="4">ATCC 33905 / DSM 74 / LMG 10896 / Claus 1</strain>
    </source>
</reference>
<evidence type="ECO:0000313" key="2">
    <source>
        <dbReference type="EMBL" id="ADB39697.1"/>
    </source>
</evidence>
<name>D2QC09_SPILD</name>
<evidence type="ECO:0000313" key="4">
    <source>
        <dbReference type="Proteomes" id="UP000002028"/>
    </source>
</evidence>
<proteinExistence type="predicted"/>
<dbReference type="KEGG" id="sli:Slin_3695"/>
<gene>
    <name evidence="2" type="ordered locus">Slin_3695</name>
    <name evidence="3" type="ordered locus">Slin_3748</name>
</gene>
<keyword evidence="1" id="KW-0732">Signal</keyword>
<dbReference type="eggNOG" id="ENOG5033H7F">
    <property type="taxonomic scope" value="Bacteria"/>
</dbReference>
<organism evidence="3 4">
    <name type="scientific">Spirosoma linguale (strain ATCC 33905 / DSM 74 / LMG 10896 / Claus 1)</name>
    <dbReference type="NCBI Taxonomy" id="504472"/>
    <lineage>
        <taxon>Bacteria</taxon>
        <taxon>Pseudomonadati</taxon>
        <taxon>Bacteroidota</taxon>
        <taxon>Cytophagia</taxon>
        <taxon>Cytophagales</taxon>
        <taxon>Cytophagaceae</taxon>
        <taxon>Spirosoma</taxon>
    </lineage>
</organism>
<dbReference type="AlphaFoldDB" id="D2QC09"/>
<reference evidence="3 4" key="2">
    <citation type="journal article" date="2010" name="Stand. Genomic Sci.">
        <title>Complete genome sequence of Spirosoma linguale type strain (1).</title>
        <authorList>
            <person name="Lail K."/>
            <person name="Sikorski J."/>
            <person name="Saunders E."/>
            <person name="Lapidus A."/>
            <person name="Glavina Del Rio T."/>
            <person name="Copeland A."/>
            <person name="Tice H."/>
            <person name="Cheng J.-F."/>
            <person name="Lucas S."/>
            <person name="Nolan M."/>
            <person name="Bruce D."/>
            <person name="Goodwin L."/>
            <person name="Pitluck S."/>
            <person name="Ivanova N."/>
            <person name="Mavromatis K."/>
            <person name="Ovchinnikova G."/>
            <person name="Pati A."/>
            <person name="Chen A."/>
            <person name="Palaniappan K."/>
            <person name="Land M."/>
            <person name="Hauser L."/>
            <person name="Chang Y.-J."/>
            <person name="Jeffries C.D."/>
            <person name="Chain P."/>
            <person name="Brettin T."/>
            <person name="Detter J.C."/>
            <person name="Schuetze A."/>
            <person name="Rohde M."/>
            <person name="Tindall B.J."/>
            <person name="Goeker M."/>
            <person name="Bristow J."/>
            <person name="Eisen J.A."/>
            <person name="Markowitz V."/>
            <person name="Hugenholtz P."/>
            <person name="Kyrpides N.C."/>
            <person name="Klenk H.-P."/>
            <person name="Chen F."/>
        </authorList>
    </citation>
    <scope>NUCLEOTIDE SEQUENCE [LARGE SCALE GENOMIC DNA]</scope>
    <source>
        <strain evidence="4">ATCC 33905 / DSM 74 / LMG 10896 / Claus 1</strain>
        <strain evidence="3">DSM 74</strain>
    </source>
</reference>
<dbReference type="HOGENOM" id="CLU_2025283_0_0_10"/>
<protein>
    <submittedName>
        <fullName evidence="3">Uncharacterized protein</fullName>
    </submittedName>
</protein>
<dbReference type="KEGG" id="sli:Slin_3748"/>
<accession>D2QC09</accession>
<dbReference type="EMBL" id="CP001769">
    <property type="protein sequence ID" value="ADB39697.1"/>
    <property type="molecule type" value="Genomic_DNA"/>
</dbReference>
<feature type="signal peptide" evidence="1">
    <location>
        <begin position="1"/>
        <end position="19"/>
    </location>
</feature>
<keyword evidence="4" id="KW-1185">Reference proteome</keyword>
<dbReference type="Proteomes" id="UP000002028">
    <property type="component" value="Chromosome"/>
</dbReference>
<dbReference type="RefSeq" id="WP_012928213.1">
    <property type="nucleotide sequence ID" value="NC_013730.1"/>
</dbReference>
<evidence type="ECO:0000256" key="1">
    <source>
        <dbReference type="SAM" id="SignalP"/>
    </source>
</evidence>
<feature type="chain" id="PRO_5007912528" evidence="1">
    <location>
        <begin position="20"/>
        <end position="122"/>
    </location>
</feature>
<sequence length="122" mass="13819">MKKLAVSILISVLSHSVTAQLIVDTININKLDIEYIRLTGCDIFNGFSRQSAQASVWIDFGQGNDQRTNKEFLKPDQQTRFSSTVAALNYCYKNGWEVVQYESGPNSACHTFLLRRRNPSTK</sequence>
<evidence type="ECO:0000313" key="3">
    <source>
        <dbReference type="EMBL" id="ADB39744.1"/>
    </source>
</evidence>